<dbReference type="EMBL" id="ARZY01000016">
    <property type="protein sequence ID" value="EWH10056.1"/>
    <property type="molecule type" value="Genomic_DNA"/>
</dbReference>
<dbReference type="PROSITE" id="PS51352">
    <property type="entry name" value="THIOREDOXIN_2"/>
    <property type="match status" value="1"/>
</dbReference>
<dbReference type="Gene3D" id="3.40.30.10">
    <property type="entry name" value="Glutaredoxin"/>
    <property type="match status" value="1"/>
</dbReference>
<keyword evidence="3" id="KW-1185">Reference proteome</keyword>
<reference evidence="2 3" key="1">
    <citation type="journal article" date="2014" name="Genome Announc.">
        <title>Draft Genome Sequence of the Agar-Degrading Bacterium Catenovulum sp. Strain DS-2, Isolated from Intestines of Haliotis diversicolor.</title>
        <authorList>
            <person name="Shan D."/>
            <person name="Li X."/>
            <person name="Gu Z."/>
            <person name="Wei G."/>
            <person name="Gao Z."/>
            <person name="Shao Z."/>
        </authorList>
    </citation>
    <scope>NUCLEOTIDE SEQUENCE [LARGE SCALE GENOMIC DNA]</scope>
    <source>
        <strain evidence="2 3">DS-2</strain>
    </source>
</reference>
<dbReference type="Pfam" id="PF14559">
    <property type="entry name" value="TPR_19"/>
    <property type="match status" value="1"/>
</dbReference>
<dbReference type="eggNOG" id="COG3118">
    <property type="taxonomic scope" value="Bacteria"/>
</dbReference>
<dbReference type="OrthoDB" id="9790390at2"/>
<dbReference type="InterPro" id="IPR036249">
    <property type="entry name" value="Thioredoxin-like_sf"/>
</dbReference>
<dbReference type="STRING" id="1328313.DS2_09697"/>
<dbReference type="PANTHER" id="PTHR43601">
    <property type="entry name" value="THIOREDOXIN, MITOCHONDRIAL"/>
    <property type="match status" value="1"/>
</dbReference>
<dbReference type="GO" id="GO:0006950">
    <property type="term" value="P:response to stress"/>
    <property type="evidence" value="ECO:0007669"/>
    <property type="project" value="UniProtKB-ARBA"/>
</dbReference>
<dbReference type="Pfam" id="PF14561">
    <property type="entry name" value="TPR_20"/>
    <property type="match status" value="1"/>
</dbReference>
<dbReference type="RefSeq" id="WP_035014549.1">
    <property type="nucleotide sequence ID" value="NZ_ARZY01000016.1"/>
</dbReference>
<sequence>MDSFGQAPAGNNVVEITAENFQQEILQGSQQKLVVIDFYAQQSPESISLSEKLVKLFSAYPDSVTLARVNCEDQQMQALAMQFGVQAIPTVIIFKDGQGVSGFAGDKEVAELEQLFAEHLPKPEDGLLTQVNELINQQNFNDALPLAKEASTLAPERGDIKKALIHVLLAVGQNQQAESLLAEIGMIDQDDYYQSLLSQLELNKQAAETPEIQALRAKLQQDPEDHVSRINLAVQLHQAQQNEQALELLMAVLTQDLNAQDGEMKKTLMDILATMPKGDAAASKARRTLYSLLY</sequence>
<name>W7QDR4_9ALTE</name>
<dbReference type="InterPro" id="IPR011990">
    <property type="entry name" value="TPR-like_helical_dom_sf"/>
</dbReference>
<dbReference type="PANTHER" id="PTHR43601:SF3">
    <property type="entry name" value="THIOREDOXIN, MITOCHONDRIAL"/>
    <property type="match status" value="1"/>
</dbReference>
<proteinExistence type="predicted"/>
<dbReference type="GO" id="GO:0045454">
    <property type="term" value="P:cell redox homeostasis"/>
    <property type="evidence" value="ECO:0007669"/>
    <property type="project" value="TreeGrafter"/>
</dbReference>
<dbReference type="Proteomes" id="UP000019276">
    <property type="component" value="Unassembled WGS sequence"/>
</dbReference>
<dbReference type="CDD" id="cd02956">
    <property type="entry name" value="ybbN"/>
    <property type="match status" value="1"/>
</dbReference>
<feature type="domain" description="Thioredoxin" evidence="1">
    <location>
        <begin position="1"/>
        <end position="121"/>
    </location>
</feature>
<evidence type="ECO:0000313" key="3">
    <source>
        <dbReference type="Proteomes" id="UP000019276"/>
    </source>
</evidence>
<accession>W7QDR4</accession>
<dbReference type="SUPFAM" id="SSF48452">
    <property type="entry name" value="TPR-like"/>
    <property type="match status" value="1"/>
</dbReference>
<evidence type="ECO:0000259" key="1">
    <source>
        <dbReference type="PROSITE" id="PS51352"/>
    </source>
</evidence>
<dbReference type="Pfam" id="PF00085">
    <property type="entry name" value="Thioredoxin"/>
    <property type="match status" value="1"/>
</dbReference>
<organism evidence="2 3">
    <name type="scientific">Catenovulum agarivorans DS-2</name>
    <dbReference type="NCBI Taxonomy" id="1328313"/>
    <lineage>
        <taxon>Bacteria</taxon>
        <taxon>Pseudomonadati</taxon>
        <taxon>Pseudomonadota</taxon>
        <taxon>Gammaproteobacteria</taxon>
        <taxon>Alteromonadales</taxon>
        <taxon>Alteromonadaceae</taxon>
        <taxon>Catenovulum</taxon>
    </lineage>
</organism>
<evidence type="ECO:0000313" key="2">
    <source>
        <dbReference type="EMBL" id="EWH10056.1"/>
    </source>
</evidence>
<gene>
    <name evidence="2" type="ORF">DS2_09697</name>
</gene>
<dbReference type="InterPro" id="IPR013766">
    <property type="entry name" value="Thioredoxin_domain"/>
</dbReference>
<dbReference type="AlphaFoldDB" id="W7QDR4"/>
<protein>
    <submittedName>
        <fullName evidence="2">Thioredoxin domain-containing protein</fullName>
    </submittedName>
</protein>
<dbReference type="Gene3D" id="1.25.40.10">
    <property type="entry name" value="Tetratricopeptide repeat domain"/>
    <property type="match status" value="2"/>
</dbReference>
<dbReference type="SUPFAM" id="SSF52833">
    <property type="entry name" value="Thioredoxin-like"/>
    <property type="match status" value="1"/>
</dbReference>
<comment type="caution">
    <text evidence="2">The sequence shown here is derived from an EMBL/GenBank/DDBJ whole genome shotgun (WGS) entry which is preliminary data.</text>
</comment>